<name>A0A388JPW8_CHABU</name>
<feature type="compositionally biased region" description="Basic and acidic residues" evidence="2">
    <location>
        <begin position="13"/>
        <end position="41"/>
    </location>
</feature>
<dbReference type="AlphaFoldDB" id="A0A388JPW8"/>
<accession>A0A388JPW8</accession>
<comment type="caution">
    <text evidence="3">The sequence shown here is derived from an EMBL/GenBank/DDBJ whole genome shotgun (WGS) entry which is preliminary data.</text>
</comment>
<keyword evidence="4" id="KW-1185">Reference proteome</keyword>
<gene>
    <name evidence="3" type="ORF">CBR_g66638</name>
</gene>
<feature type="compositionally biased region" description="Polar residues" evidence="2">
    <location>
        <begin position="298"/>
        <end position="319"/>
    </location>
</feature>
<proteinExistence type="predicted"/>
<feature type="coiled-coil region" evidence="1">
    <location>
        <begin position="142"/>
        <end position="277"/>
    </location>
</feature>
<evidence type="ECO:0000313" key="4">
    <source>
        <dbReference type="Proteomes" id="UP000265515"/>
    </source>
</evidence>
<sequence length="319" mass="36305">MLEVTTVTTKVSVTEKREEQGERSETVIVEETRERMRRGDEGEGQGEGGVVDKNVMSEETRRPGLLSEGHDNGPNARESEIQPTSHVEQSAANVRSKAGESSAPSPKTFVTARQFHRCTEMGLSGSMSSLHSVEGRLQMAVEEAFEKTLKQLRQQLADSEQQYLLLQSRLLKRKRDAEELEEEKKVSMSSVKESTDAKVKLAKELMERAKQAEQEARQAQNELNKNLREIDEDFNKQIAELDVETDEKRVEELKRMVEKLKKKLLRMETRRESVEGDIKQQMMKAIEERLRSLDESDANVSKDSQPVTSGNHIQTPSEY</sequence>
<dbReference type="EMBL" id="BFEA01000007">
    <property type="protein sequence ID" value="GBG59835.1"/>
    <property type="molecule type" value="Genomic_DNA"/>
</dbReference>
<evidence type="ECO:0000313" key="3">
    <source>
        <dbReference type="EMBL" id="GBG59835.1"/>
    </source>
</evidence>
<feature type="region of interest" description="Disordered" evidence="2">
    <location>
        <begin position="1"/>
        <end position="108"/>
    </location>
</feature>
<evidence type="ECO:0000256" key="1">
    <source>
        <dbReference type="SAM" id="Coils"/>
    </source>
</evidence>
<organism evidence="3 4">
    <name type="scientific">Chara braunii</name>
    <name type="common">Braun's stonewort</name>
    <dbReference type="NCBI Taxonomy" id="69332"/>
    <lineage>
        <taxon>Eukaryota</taxon>
        <taxon>Viridiplantae</taxon>
        <taxon>Streptophyta</taxon>
        <taxon>Charophyceae</taxon>
        <taxon>Charales</taxon>
        <taxon>Characeae</taxon>
        <taxon>Chara</taxon>
    </lineage>
</organism>
<reference evidence="3 4" key="1">
    <citation type="journal article" date="2018" name="Cell">
        <title>The Chara Genome: Secondary Complexity and Implications for Plant Terrestrialization.</title>
        <authorList>
            <person name="Nishiyama T."/>
            <person name="Sakayama H."/>
            <person name="Vries J.D."/>
            <person name="Buschmann H."/>
            <person name="Saint-Marcoux D."/>
            <person name="Ullrich K.K."/>
            <person name="Haas F.B."/>
            <person name="Vanderstraeten L."/>
            <person name="Becker D."/>
            <person name="Lang D."/>
            <person name="Vosolsobe S."/>
            <person name="Rombauts S."/>
            <person name="Wilhelmsson P.K.I."/>
            <person name="Janitza P."/>
            <person name="Kern R."/>
            <person name="Heyl A."/>
            <person name="Rumpler F."/>
            <person name="Villalobos L.I.A.C."/>
            <person name="Clay J.M."/>
            <person name="Skokan R."/>
            <person name="Toyoda A."/>
            <person name="Suzuki Y."/>
            <person name="Kagoshima H."/>
            <person name="Schijlen E."/>
            <person name="Tajeshwar N."/>
            <person name="Catarino B."/>
            <person name="Hetherington A.J."/>
            <person name="Saltykova A."/>
            <person name="Bonnot C."/>
            <person name="Breuninger H."/>
            <person name="Symeonidi A."/>
            <person name="Radhakrishnan G.V."/>
            <person name="Van Nieuwerburgh F."/>
            <person name="Deforce D."/>
            <person name="Chang C."/>
            <person name="Karol K.G."/>
            <person name="Hedrich R."/>
            <person name="Ulvskov P."/>
            <person name="Glockner G."/>
            <person name="Delwiche C.F."/>
            <person name="Petrasek J."/>
            <person name="Van de Peer Y."/>
            <person name="Friml J."/>
            <person name="Beilby M."/>
            <person name="Dolan L."/>
            <person name="Kohara Y."/>
            <person name="Sugano S."/>
            <person name="Fujiyama A."/>
            <person name="Delaux P.-M."/>
            <person name="Quint M."/>
            <person name="TheiBen G."/>
            <person name="Hagemann M."/>
            <person name="Harholt J."/>
            <person name="Dunand C."/>
            <person name="Zachgo S."/>
            <person name="Langdale J."/>
            <person name="Maumus F."/>
            <person name="Straeten D.V.D."/>
            <person name="Gould S.B."/>
            <person name="Rensing S.A."/>
        </authorList>
    </citation>
    <scope>NUCLEOTIDE SEQUENCE [LARGE SCALE GENOMIC DNA]</scope>
    <source>
        <strain evidence="3 4">S276</strain>
    </source>
</reference>
<feature type="compositionally biased region" description="Polar residues" evidence="2">
    <location>
        <begin position="81"/>
        <end position="93"/>
    </location>
</feature>
<keyword evidence="1" id="KW-0175">Coiled coil</keyword>
<protein>
    <submittedName>
        <fullName evidence="3">Uncharacterized protein</fullName>
    </submittedName>
</protein>
<dbReference type="Gramene" id="GBG59835">
    <property type="protein sequence ID" value="GBG59835"/>
    <property type="gene ID" value="CBR_g66638"/>
</dbReference>
<evidence type="ECO:0000256" key="2">
    <source>
        <dbReference type="SAM" id="MobiDB-lite"/>
    </source>
</evidence>
<feature type="compositionally biased region" description="Low complexity" evidence="2">
    <location>
        <begin position="1"/>
        <end position="12"/>
    </location>
</feature>
<feature type="region of interest" description="Disordered" evidence="2">
    <location>
        <begin position="290"/>
        <end position="319"/>
    </location>
</feature>
<dbReference type="Proteomes" id="UP000265515">
    <property type="component" value="Unassembled WGS sequence"/>
</dbReference>